<dbReference type="InterPro" id="IPR003658">
    <property type="entry name" value="Anti-sigma_ant"/>
</dbReference>
<dbReference type="SUPFAM" id="SSF52091">
    <property type="entry name" value="SpoIIaa-like"/>
    <property type="match status" value="1"/>
</dbReference>
<dbReference type="GO" id="GO:0043856">
    <property type="term" value="F:anti-sigma factor antagonist activity"/>
    <property type="evidence" value="ECO:0007669"/>
    <property type="project" value="InterPro"/>
</dbReference>
<comment type="similarity">
    <text evidence="1 2">Belongs to the anti-sigma-factor antagonist family.</text>
</comment>
<reference evidence="4 5" key="1">
    <citation type="submission" date="2020-04" db="EMBL/GenBank/DDBJ databases">
        <title>Flammeovirga sp. SR4, a novel species isolated from seawater.</title>
        <authorList>
            <person name="Wang X."/>
        </authorList>
    </citation>
    <scope>NUCLEOTIDE SEQUENCE [LARGE SCALE GENOMIC DNA]</scope>
    <source>
        <strain evidence="4 5">SR4</strain>
    </source>
</reference>
<accession>A0A7X8SKX2</accession>
<comment type="caution">
    <text evidence="4">The sequence shown here is derived from an EMBL/GenBank/DDBJ whole genome shotgun (WGS) entry which is preliminary data.</text>
</comment>
<dbReference type="InterPro" id="IPR002645">
    <property type="entry name" value="STAS_dom"/>
</dbReference>
<dbReference type="PROSITE" id="PS50801">
    <property type="entry name" value="STAS"/>
    <property type="match status" value="1"/>
</dbReference>
<gene>
    <name evidence="4" type="ORF">HGP29_12330</name>
</gene>
<dbReference type="EMBL" id="JABAIL010000003">
    <property type="protein sequence ID" value="NLR92003.1"/>
    <property type="molecule type" value="Genomic_DNA"/>
</dbReference>
<evidence type="ECO:0000256" key="1">
    <source>
        <dbReference type="ARBA" id="ARBA00009013"/>
    </source>
</evidence>
<keyword evidence="5" id="KW-1185">Reference proteome</keyword>
<evidence type="ECO:0000313" key="5">
    <source>
        <dbReference type="Proteomes" id="UP000585050"/>
    </source>
</evidence>
<feature type="domain" description="STAS" evidence="3">
    <location>
        <begin position="1"/>
        <end position="110"/>
    </location>
</feature>
<dbReference type="CDD" id="cd07043">
    <property type="entry name" value="STAS_anti-anti-sigma_factors"/>
    <property type="match status" value="1"/>
</dbReference>
<protein>
    <recommendedName>
        <fullName evidence="2">Anti-sigma factor antagonist</fullName>
    </recommendedName>
</protein>
<proteinExistence type="inferred from homology"/>
<evidence type="ECO:0000256" key="2">
    <source>
        <dbReference type="RuleBase" id="RU003749"/>
    </source>
</evidence>
<dbReference type="PANTHER" id="PTHR33495">
    <property type="entry name" value="ANTI-SIGMA FACTOR ANTAGONIST TM_1081-RELATED-RELATED"/>
    <property type="match status" value="1"/>
</dbReference>
<dbReference type="Proteomes" id="UP000585050">
    <property type="component" value="Unassembled WGS sequence"/>
</dbReference>
<dbReference type="Gene3D" id="3.30.750.24">
    <property type="entry name" value="STAS domain"/>
    <property type="match status" value="1"/>
</dbReference>
<dbReference type="RefSeq" id="WP_168882710.1">
    <property type="nucleotide sequence ID" value="NZ_JABAIL010000003.1"/>
</dbReference>
<dbReference type="PANTHER" id="PTHR33495:SF14">
    <property type="entry name" value="ANTI-SIGMA FACTOR ANTAGONIST"/>
    <property type="match status" value="1"/>
</dbReference>
<evidence type="ECO:0000259" key="3">
    <source>
        <dbReference type="PROSITE" id="PS50801"/>
    </source>
</evidence>
<sequence>MDITQEKIKDMEVLTPQGFIDASNSPILEEKIVKMINDEGKDKIILDLKNVSYMSSSGLRVFLSASKNMQAKDGIFRVCNANDVVSEILTVSGFDMIVDIRKTIEEALEG</sequence>
<evidence type="ECO:0000313" key="4">
    <source>
        <dbReference type="EMBL" id="NLR92003.1"/>
    </source>
</evidence>
<name>A0A7X8SKX2_9BACT</name>
<dbReference type="NCBIfam" id="TIGR00377">
    <property type="entry name" value="ant_ant_sig"/>
    <property type="match status" value="1"/>
</dbReference>
<dbReference type="AlphaFoldDB" id="A0A7X8SKX2"/>
<dbReference type="InterPro" id="IPR036513">
    <property type="entry name" value="STAS_dom_sf"/>
</dbReference>
<dbReference type="Pfam" id="PF01740">
    <property type="entry name" value="STAS"/>
    <property type="match status" value="1"/>
</dbReference>
<organism evidence="4 5">
    <name type="scientific">Flammeovirga agarivorans</name>
    <dbReference type="NCBI Taxonomy" id="2726742"/>
    <lineage>
        <taxon>Bacteria</taxon>
        <taxon>Pseudomonadati</taxon>
        <taxon>Bacteroidota</taxon>
        <taxon>Cytophagia</taxon>
        <taxon>Cytophagales</taxon>
        <taxon>Flammeovirgaceae</taxon>
        <taxon>Flammeovirga</taxon>
    </lineage>
</organism>